<evidence type="ECO:0000256" key="6">
    <source>
        <dbReference type="ARBA" id="ARBA00022619"/>
    </source>
</evidence>
<dbReference type="NCBIfam" id="TIGR00326">
    <property type="entry name" value="eubact_ribD"/>
    <property type="match status" value="1"/>
</dbReference>
<evidence type="ECO:0000256" key="7">
    <source>
        <dbReference type="ARBA" id="ARBA00022723"/>
    </source>
</evidence>
<comment type="caution">
    <text evidence="19">The sequence shown here is derived from an EMBL/GenBank/DDBJ whole genome shotgun (WGS) entry which is preliminary data.</text>
</comment>
<accession>A0A9X1LWE2</accession>
<proteinExistence type="inferred from homology"/>
<evidence type="ECO:0000256" key="3">
    <source>
        <dbReference type="ARBA" id="ARBA00004910"/>
    </source>
</evidence>
<feature type="binding site" evidence="16">
    <location>
        <position position="227"/>
    </location>
    <ligand>
        <name>NADP(+)</name>
        <dbReference type="ChEBI" id="CHEBI:58349"/>
    </ligand>
</feature>
<evidence type="ECO:0000256" key="9">
    <source>
        <dbReference type="ARBA" id="ARBA00022857"/>
    </source>
</evidence>
<feature type="binding site" evidence="16">
    <location>
        <position position="170"/>
    </location>
    <ligand>
        <name>substrate</name>
    </ligand>
</feature>
<dbReference type="Gene3D" id="3.40.140.10">
    <property type="entry name" value="Cytidine Deaminase, domain 2"/>
    <property type="match status" value="1"/>
</dbReference>
<feature type="active site" description="Proton donor" evidence="15">
    <location>
        <position position="54"/>
    </location>
</feature>
<dbReference type="EC" id="3.5.4.26" evidence="14"/>
<keyword evidence="8 14" id="KW-0862">Zinc</keyword>
<feature type="binding site" evidence="16">
    <location>
        <position position="156"/>
    </location>
    <ligand>
        <name>NADP(+)</name>
        <dbReference type="ChEBI" id="CHEBI:58349"/>
    </ligand>
</feature>
<evidence type="ECO:0000256" key="15">
    <source>
        <dbReference type="PIRSR" id="PIRSR006769-1"/>
    </source>
</evidence>
<evidence type="ECO:0000256" key="13">
    <source>
        <dbReference type="ARBA" id="ARBA00049886"/>
    </source>
</evidence>
<dbReference type="GO" id="GO:0008270">
    <property type="term" value="F:zinc ion binding"/>
    <property type="evidence" value="ECO:0007669"/>
    <property type="project" value="InterPro"/>
</dbReference>
<evidence type="ECO:0000256" key="16">
    <source>
        <dbReference type="PIRSR" id="PIRSR006769-2"/>
    </source>
</evidence>
<dbReference type="PROSITE" id="PS51747">
    <property type="entry name" value="CYT_DCMP_DEAMINASES_2"/>
    <property type="match status" value="1"/>
</dbReference>
<dbReference type="InterPro" id="IPR050765">
    <property type="entry name" value="Riboflavin_Biosynth_HTPR"/>
</dbReference>
<feature type="binding site" evidence="16">
    <location>
        <position position="202"/>
    </location>
    <ligand>
        <name>NADP(+)</name>
        <dbReference type="ChEBI" id="CHEBI:58349"/>
    </ligand>
</feature>
<evidence type="ECO:0000256" key="12">
    <source>
        <dbReference type="ARBA" id="ARBA00049861"/>
    </source>
</evidence>
<comment type="catalytic activity">
    <reaction evidence="13 14">
        <text>2,5-diamino-6-hydroxy-4-(5-phosphoribosylamino)-pyrimidine + H2O + H(+) = 5-amino-6-(5-phospho-D-ribosylamino)uracil + NH4(+)</text>
        <dbReference type="Rhea" id="RHEA:21868"/>
        <dbReference type="ChEBI" id="CHEBI:15377"/>
        <dbReference type="ChEBI" id="CHEBI:15378"/>
        <dbReference type="ChEBI" id="CHEBI:28938"/>
        <dbReference type="ChEBI" id="CHEBI:58453"/>
        <dbReference type="ChEBI" id="CHEBI:58614"/>
        <dbReference type="EC" id="3.5.4.26"/>
    </reaction>
</comment>
<dbReference type="SUPFAM" id="SSF53597">
    <property type="entry name" value="Dihydrofolate reductase-like"/>
    <property type="match status" value="1"/>
</dbReference>
<dbReference type="InterPro" id="IPR016193">
    <property type="entry name" value="Cytidine_deaminase-like"/>
</dbReference>
<dbReference type="Proteomes" id="UP001139354">
    <property type="component" value="Unassembled WGS sequence"/>
</dbReference>
<evidence type="ECO:0000256" key="1">
    <source>
        <dbReference type="ARBA" id="ARBA00002151"/>
    </source>
</evidence>
<feature type="binding site" evidence="17">
    <location>
        <position position="87"/>
    </location>
    <ligand>
        <name>Zn(2+)</name>
        <dbReference type="ChEBI" id="CHEBI:29105"/>
        <note>catalytic</note>
    </ligand>
</feature>
<protein>
    <recommendedName>
        <fullName evidence="14">Riboflavin biosynthesis protein RibD</fullName>
    </recommendedName>
    <domain>
        <recommendedName>
            <fullName evidence="14">Diaminohydroxyphosphoribosylaminopyrimidine deaminase</fullName>
            <shortName evidence="14">DRAP deaminase</shortName>
            <ecNumber evidence="14">3.5.4.26</ecNumber>
        </recommendedName>
        <alternativeName>
            <fullName evidence="14">Riboflavin-specific deaminase</fullName>
        </alternativeName>
    </domain>
    <domain>
        <recommendedName>
            <fullName evidence="14">5-amino-6-(5-phosphoribosylamino)uracil reductase</fullName>
            <ecNumber evidence="14">1.1.1.193</ecNumber>
        </recommendedName>
        <alternativeName>
            <fullName evidence="14">HTP reductase</fullName>
        </alternativeName>
    </domain>
</protein>
<dbReference type="GO" id="GO:0009231">
    <property type="term" value="P:riboflavin biosynthetic process"/>
    <property type="evidence" value="ECO:0007669"/>
    <property type="project" value="UniProtKB-KW"/>
</dbReference>
<dbReference type="InterPro" id="IPR002734">
    <property type="entry name" value="RibDG_C"/>
</dbReference>
<feature type="binding site" evidence="16">
    <location>
        <position position="186"/>
    </location>
    <ligand>
        <name>substrate</name>
    </ligand>
</feature>
<feature type="domain" description="CMP/dCMP-type deaminase" evidence="18">
    <location>
        <begin position="4"/>
        <end position="125"/>
    </location>
</feature>
<comment type="similarity">
    <text evidence="5 14">In the C-terminal section; belongs to the HTP reductase family.</text>
</comment>
<dbReference type="GO" id="GO:0008703">
    <property type="term" value="F:5-amino-6-(5-phosphoribosylamino)uracil reductase activity"/>
    <property type="evidence" value="ECO:0007669"/>
    <property type="project" value="UniProtKB-EC"/>
</dbReference>
<dbReference type="Pfam" id="PF00383">
    <property type="entry name" value="dCMP_cyt_deam_1"/>
    <property type="match status" value="1"/>
</dbReference>
<keyword evidence="9 14" id="KW-0521">NADP</keyword>
<dbReference type="RefSeq" id="WP_229385307.1">
    <property type="nucleotide sequence ID" value="NZ_JAGTTN010000005.1"/>
</dbReference>
<evidence type="ECO:0000256" key="14">
    <source>
        <dbReference type="PIRNR" id="PIRNR006769"/>
    </source>
</evidence>
<dbReference type="PIRSF" id="PIRSF006769">
    <property type="entry name" value="RibD"/>
    <property type="match status" value="1"/>
</dbReference>
<comment type="catalytic activity">
    <reaction evidence="12 14">
        <text>5-amino-6-(5-phospho-D-ribitylamino)uracil + NADP(+) = 5-amino-6-(5-phospho-D-ribosylamino)uracil + NADPH + H(+)</text>
        <dbReference type="Rhea" id="RHEA:17845"/>
        <dbReference type="ChEBI" id="CHEBI:15378"/>
        <dbReference type="ChEBI" id="CHEBI:57783"/>
        <dbReference type="ChEBI" id="CHEBI:58349"/>
        <dbReference type="ChEBI" id="CHEBI:58421"/>
        <dbReference type="ChEBI" id="CHEBI:58453"/>
        <dbReference type="EC" id="1.1.1.193"/>
    </reaction>
</comment>
<feature type="binding site" evidence="16">
    <location>
        <position position="172"/>
    </location>
    <ligand>
        <name>NADP(+)</name>
        <dbReference type="ChEBI" id="CHEBI:58349"/>
    </ligand>
</feature>
<evidence type="ECO:0000256" key="10">
    <source>
        <dbReference type="ARBA" id="ARBA00023002"/>
    </source>
</evidence>
<name>A0A9X1LWE2_9MICO</name>
<feature type="binding site" evidence="16">
    <location>
        <position position="198"/>
    </location>
    <ligand>
        <name>NADP(+)</name>
        <dbReference type="ChEBI" id="CHEBI:58349"/>
    </ligand>
</feature>
<comment type="similarity">
    <text evidence="4 14">In the N-terminal section; belongs to the cytidine and deoxycytidylate deaminase family.</text>
</comment>
<keyword evidence="14 19" id="KW-0378">Hydrolase</keyword>
<dbReference type="PANTHER" id="PTHR38011:SF7">
    <property type="entry name" value="2,5-DIAMINO-6-RIBOSYLAMINO-4(3H)-PYRIMIDINONE 5'-PHOSPHATE REDUCTASE"/>
    <property type="match status" value="1"/>
</dbReference>
<evidence type="ECO:0000313" key="19">
    <source>
        <dbReference type="EMBL" id="MCC2033340.1"/>
    </source>
</evidence>
<feature type="binding site" evidence="17">
    <location>
        <position position="78"/>
    </location>
    <ligand>
        <name>Zn(2+)</name>
        <dbReference type="ChEBI" id="CHEBI:29105"/>
        <note>catalytic</note>
    </ligand>
</feature>
<dbReference type="PROSITE" id="PS00903">
    <property type="entry name" value="CYT_DCMP_DEAMINASES_1"/>
    <property type="match status" value="1"/>
</dbReference>
<comment type="cofactor">
    <cofactor evidence="14 17">
        <name>Zn(2+)</name>
        <dbReference type="ChEBI" id="CHEBI:29105"/>
    </cofactor>
    <text evidence="14 17">Binds 1 zinc ion.</text>
</comment>
<feature type="binding site" evidence="16">
    <location>
        <begin position="270"/>
        <end position="276"/>
    </location>
    <ligand>
        <name>NADP(+)</name>
        <dbReference type="ChEBI" id="CHEBI:58349"/>
    </ligand>
</feature>
<dbReference type="InterPro" id="IPR024072">
    <property type="entry name" value="DHFR-like_dom_sf"/>
</dbReference>
<feature type="binding site" evidence="17">
    <location>
        <position position="52"/>
    </location>
    <ligand>
        <name>Zn(2+)</name>
        <dbReference type="ChEBI" id="CHEBI:29105"/>
        <note>catalytic</note>
    </ligand>
</feature>
<evidence type="ECO:0000256" key="5">
    <source>
        <dbReference type="ARBA" id="ARBA00007417"/>
    </source>
</evidence>
<dbReference type="Gene3D" id="3.40.430.10">
    <property type="entry name" value="Dihydrofolate Reductase, subunit A"/>
    <property type="match status" value="2"/>
</dbReference>
<evidence type="ECO:0000256" key="2">
    <source>
        <dbReference type="ARBA" id="ARBA00004882"/>
    </source>
</evidence>
<feature type="binding site" evidence="16">
    <location>
        <position position="268"/>
    </location>
    <ligand>
        <name>substrate</name>
    </ligand>
</feature>
<evidence type="ECO:0000256" key="4">
    <source>
        <dbReference type="ARBA" id="ARBA00005259"/>
    </source>
</evidence>
<evidence type="ECO:0000259" key="18">
    <source>
        <dbReference type="PROSITE" id="PS51747"/>
    </source>
</evidence>
<keyword evidence="10 14" id="KW-0560">Oxidoreductase</keyword>
<keyword evidence="20" id="KW-1185">Reference proteome</keyword>
<feature type="binding site" evidence="16">
    <location>
        <position position="206"/>
    </location>
    <ligand>
        <name>substrate</name>
    </ligand>
</feature>
<dbReference type="InterPro" id="IPR002125">
    <property type="entry name" value="CMP_dCMP_dom"/>
</dbReference>
<evidence type="ECO:0000256" key="11">
    <source>
        <dbReference type="ARBA" id="ARBA00023268"/>
    </source>
</evidence>
<comment type="function">
    <text evidence="1 14">Converts 2,5-diamino-6-(ribosylamino)-4(3h)-pyrimidinone 5'-phosphate into 5-amino-6-(ribosylamino)-2,4(1h,3h)-pyrimidinedione 5'-phosphate.</text>
</comment>
<reference evidence="19" key="1">
    <citation type="submission" date="2021-04" db="EMBL/GenBank/DDBJ databases">
        <title>Microbacterium tenobrionis sp. nov. and Microbacterium allomyrinae sp. nov., isolated from larvae of Tenobrio molitor and Allomyrina dichotoma, respectively.</title>
        <authorList>
            <person name="Lee S.D."/>
        </authorList>
    </citation>
    <scope>NUCLEOTIDE SEQUENCE</scope>
    <source>
        <strain evidence="19">BWT-G7</strain>
    </source>
</reference>
<keyword evidence="7 14" id="KW-0479">Metal-binding</keyword>
<dbReference type="InterPro" id="IPR016192">
    <property type="entry name" value="APOBEC/CMP_deaminase_Zn-bd"/>
</dbReference>
<comment type="pathway">
    <text evidence="3 14">Cofactor biosynthesis; riboflavin biosynthesis; 5-amino-6-(D-ribitylamino)uracil from GTP: step 3/4.</text>
</comment>
<dbReference type="AlphaFoldDB" id="A0A9X1LWE2"/>
<keyword evidence="11" id="KW-0511">Multifunctional enzyme</keyword>
<dbReference type="InterPro" id="IPR004794">
    <property type="entry name" value="Eubact_RibD"/>
</dbReference>
<dbReference type="Pfam" id="PF01872">
    <property type="entry name" value="RibD_C"/>
    <property type="match status" value="1"/>
</dbReference>
<gene>
    <name evidence="19" type="primary">ribD</name>
    <name evidence="19" type="ORF">KEC57_14220</name>
</gene>
<keyword evidence="6 14" id="KW-0686">Riboflavin biosynthesis</keyword>
<sequence length="347" mass="35814">MASAAEHDAMRRALANALRGPRGVNPQVGAVILSPAGDVLAEGWHHGAGTPHAEVDALSKLDPGAARGATAVVTLEPCNHTGRTGPCSEALIAAGIIRVVYSVSDPGDHSSGGAARLHEAGVDVEAGLLADEGSALLDSWLAVQRLGRPHVTVKWAQSLDGRAAASDGTSKWITGPAARADVHRRRALADAIVAGTGTVLADDPALTARADDGSLLPDQPVPVIVGSRPVPADAVVRQHPRAFLQYPGDLRSMLDDLRTRGIQRVFVEGGPAVAASFVREGLADELLVYVAPVLIGGDMLALRDIGVSTIAEALRLRVTGVQNLGDDLLIVAAPRPARGRNPEEGVA</sequence>
<dbReference type="CDD" id="cd01284">
    <property type="entry name" value="Riboflavin_deaminase-reductase"/>
    <property type="match status" value="1"/>
</dbReference>
<evidence type="ECO:0000256" key="17">
    <source>
        <dbReference type="PIRSR" id="PIRSR006769-3"/>
    </source>
</evidence>
<dbReference type="EC" id="1.1.1.193" evidence="14"/>
<feature type="binding site" evidence="16">
    <location>
        <position position="209"/>
    </location>
    <ligand>
        <name>substrate</name>
    </ligand>
</feature>
<dbReference type="SUPFAM" id="SSF53927">
    <property type="entry name" value="Cytidine deaminase-like"/>
    <property type="match status" value="1"/>
</dbReference>
<evidence type="ECO:0000313" key="20">
    <source>
        <dbReference type="Proteomes" id="UP001139354"/>
    </source>
</evidence>
<comment type="pathway">
    <text evidence="2 14">Cofactor biosynthesis; riboflavin biosynthesis; 5-amino-6-(D-ribitylamino)uracil from GTP: step 2/4.</text>
</comment>
<dbReference type="PANTHER" id="PTHR38011">
    <property type="entry name" value="DIHYDROFOLATE REDUCTASE FAMILY PROTEIN (AFU_ORTHOLOGUE AFUA_8G06820)"/>
    <property type="match status" value="1"/>
</dbReference>
<evidence type="ECO:0000256" key="8">
    <source>
        <dbReference type="ARBA" id="ARBA00022833"/>
    </source>
</evidence>
<organism evidence="19 20">
    <name type="scientific">Microbacterium allomyrinae</name>
    <dbReference type="NCBI Taxonomy" id="2830666"/>
    <lineage>
        <taxon>Bacteria</taxon>
        <taxon>Bacillati</taxon>
        <taxon>Actinomycetota</taxon>
        <taxon>Actinomycetes</taxon>
        <taxon>Micrococcales</taxon>
        <taxon>Microbacteriaceae</taxon>
        <taxon>Microbacterium</taxon>
    </lineage>
</organism>
<dbReference type="GO" id="GO:0008835">
    <property type="term" value="F:diaminohydroxyphosphoribosylaminopyrimidine deaminase activity"/>
    <property type="evidence" value="ECO:0007669"/>
    <property type="project" value="UniProtKB-EC"/>
</dbReference>
<dbReference type="EMBL" id="JAGTTN010000005">
    <property type="protein sequence ID" value="MCC2033340.1"/>
    <property type="molecule type" value="Genomic_DNA"/>
</dbReference>